<sequence length="304" mass="34430">MEIIKVKGNTFCIDTGMSYIPFYKVNDEEIIMLDSGLAKEREGIDKLLEKNNFKVIAIICTHVHVDHTGNVSYLKDKYNSLVAMTGYDAFLSSSAITLKTHYINQTLSEVKTDFGHMICKADIIIGDNQDSVSINDIKFKIIHTPGHSAKHICIITPDNVVYLADALVSSEIMEGAKLPYSFALTEDLKSKQKLLKLKCSKYIVSHKDVYTSIRKLINENIKFYKSIASNVYNIINASMTLEEIIKTIIEDWNISVKNSGKYLVIEESLMPYIEYLKEIGMIKLIMEDGVLKYTRNCVEISKAL</sequence>
<dbReference type="OrthoDB" id="11380at2"/>
<keyword evidence="2" id="KW-0378">Hydrolase</keyword>
<evidence type="ECO:0000313" key="2">
    <source>
        <dbReference type="EMBL" id="OFI06675.1"/>
    </source>
</evidence>
<dbReference type="PATRIC" id="fig|1121290.3.peg.842"/>
<gene>
    <name evidence="2" type="primary">gloB_1</name>
    <name evidence="2" type="ORF">CLOACE_08300</name>
</gene>
<protein>
    <submittedName>
        <fullName evidence="2">Hydroxyacylglutathione hydrolase</fullName>
        <ecNumber evidence="2">3.1.2.6</ecNumber>
    </submittedName>
</protein>
<reference evidence="2 3" key="1">
    <citation type="submission" date="2016-06" db="EMBL/GenBank/DDBJ databases">
        <title>Genome sequence of Clostridium acetireducens DSM 10703.</title>
        <authorList>
            <person name="Poehlein A."/>
            <person name="Fluechter S."/>
            <person name="Duerre P."/>
            <person name="Daniel R."/>
        </authorList>
    </citation>
    <scope>NUCLEOTIDE SEQUENCE [LARGE SCALE GENOMIC DNA]</scope>
    <source>
        <strain evidence="2 3">DSM 10703</strain>
    </source>
</reference>
<dbReference type="EMBL" id="LZFO01000009">
    <property type="protein sequence ID" value="OFI06675.1"/>
    <property type="molecule type" value="Genomic_DNA"/>
</dbReference>
<evidence type="ECO:0000313" key="3">
    <source>
        <dbReference type="Proteomes" id="UP000175744"/>
    </source>
</evidence>
<proteinExistence type="predicted"/>
<dbReference type="AlphaFoldDB" id="A0A1E8EZW1"/>
<name>A0A1E8EZW1_9CLOT</name>
<organism evidence="2 3">
    <name type="scientific">Clostridium acetireducens DSM 10703</name>
    <dbReference type="NCBI Taxonomy" id="1121290"/>
    <lineage>
        <taxon>Bacteria</taxon>
        <taxon>Bacillati</taxon>
        <taxon>Bacillota</taxon>
        <taxon>Clostridia</taxon>
        <taxon>Eubacteriales</taxon>
        <taxon>Clostridiaceae</taxon>
        <taxon>Clostridium</taxon>
    </lineage>
</organism>
<keyword evidence="3" id="KW-1185">Reference proteome</keyword>
<feature type="domain" description="Metallo-beta-lactamase" evidence="1">
    <location>
        <begin position="19"/>
        <end position="206"/>
    </location>
</feature>
<dbReference type="GO" id="GO:0004416">
    <property type="term" value="F:hydroxyacylglutathione hydrolase activity"/>
    <property type="evidence" value="ECO:0007669"/>
    <property type="project" value="UniProtKB-EC"/>
</dbReference>
<dbReference type="InterPro" id="IPR036866">
    <property type="entry name" value="RibonucZ/Hydroxyglut_hydro"/>
</dbReference>
<dbReference type="InterPro" id="IPR050662">
    <property type="entry name" value="Sec-metab_biosynth-thioest"/>
</dbReference>
<dbReference type="STRING" id="1121290.CLAOCE_08300"/>
<comment type="caution">
    <text evidence="2">The sequence shown here is derived from an EMBL/GenBank/DDBJ whole genome shotgun (WGS) entry which is preliminary data.</text>
</comment>
<dbReference type="InterPro" id="IPR001279">
    <property type="entry name" value="Metallo-B-lactamas"/>
</dbReference>
<dbReference type="RefSeq" id="WP_070109785.1">
    <property type="nucleotide sequence ID" value="NZ_LZFO01000009.1"/>
</dbReference>
<evidence type="ECO:0000259" key="1">
    <source>
        <dbReference type="SMART" id="SM00849"/>
    </source>
</evidence>
<dbReference type="PANTHER" id="PTHR23131">
    <property type="entry name" value="ENDORIBONUCLEASE LACTB2"/>
    <property type="match status" value="1"/>
</dbReference>
<dbReference type="SMART" id="SM00849">
    <property type="entry name" value="Lactamase_B"/>
    <property type="match status" value="1"/>
</dbReference>
<dbReference type="Proteomes" id="UP000175744">
    <property type="component" value="Unassembled WGS sequence"/>
</dbReference>
<dbReference type="PANTHER" id="PTHR23131:SF0">
    <property type="entry name" value="ENDORIBONUCLEASE LACTB2"/>
    <property type="match status" value="1"/>
</dbReference>
<dbReference type="Gene3D" id="3.60.15.10">
    <property type="entry name" value="Ribonuclease Z/Hydroxyacylglutathione hydrolase-like"/>
    <property type="match status" value="1"/>
</dbReference>
<dbReference type="EC" id="3.1.2.6" evidence="2"/>
<accession>A0A1E8EZW1</accession>
<dbReference type="Pfam" id="PF00753">
    <property type="entry name" value="Lactamase_B"/>
    <property type="match status" value="1"/>
</dbReference>
<dbReference type="SUPFAM" id="SSF56281">
    <property type="entry name" value="Metallo-hydrolase/oxidoreductase"/>
    <property type="match status" value="1"/>
</dbReference>